<feature type="domain" description="PPE family C-terminal" evidence="3">
    <location>
        <begin position="278"/>
        <end position="358"/>
    </location>
</feature>
<organism evidence="4 5">
    <name type="scientific">Mycobacterium servetii</name>
    <dbReference type="NCBI Taxonomy" id="3237418"/>
    <lineage>
        <taxon>Bacteria</taxon>
        <taxon>Bacillati</taxon>
        <taxon>Actinomycetota</taxon>
        <taxon>Actinomycetes</taxon>
        <taxon>Mycobacteriales</taxon>
        <taxon>Mycobacteriaceae</taxon>
        <taxon>Mycobacterium</taxon>
    </lineage>
</organism>
<feature type="domain" description="PPE" evidence="2">
    <location>
        <begin position="2"/>
        <end position="164"/>
    </location>
</feature>
<dbReference type="InterPro" id="IPR000030">
    <property type="entry name" value="PPE_dom"/>
</dbReference>
<comment type="caution">
    <text evidence="4">The sequence shown here is derived from an EMBL/GenBank/DDBJ whole genome shotgun (WGS) entry which is preliminary data.</text>
</comment>
<comment type="similarity">
    <text evidence="1">Belongs to the mycobacterial PPE family.</text>
</comment>
<evidence type="ECO:0000313" key="4">
    <source>
        <dbReference type="EMBL" id="MEY8017541.1"/>
    </source>
</evidence>
<proteinExistence type="inferred from homology"/>
<dbReference type="EMBL" id="JBGEDP010000001">
    <property type="protein sequence ID" value="MEY8017541.1"/>
    <property type="molecule type" value="Genomic_DNA"/>
</dbReference>
<dbReference type="SUPFAM" id="SSF140459">
    <property type="entry name" value="PE/PPE dimer-like"/>
    <property type="match status" value="1"/>
</dbReference>
<dbReference type="RefSeq" id="WP_369739820.1">
    <property type="nucleotide sequence ID" value="NZ_JBGEDP010000001.1"/>
</dbReference>
<protein>
    <submittedName>
        <fullName evidence="4">PPE family protein</fullName>
    </submittedName>
</protein>
<dbReference type="InterPro" id="IPR038332">
    <property type="entry name" value="PPE_sf"/>
</dbReference>
<evidence type="ECO:0000313" key="5">
    <source>
        <dbReference type="Proteomes" id="UP001564760"/>
    </source>
</evidence>
<dbReference type="Proteomes" id="UP001564760">
    <property type="component" value="Unassembled WGS sequence"/>
</dbReference>
<sequence>MDFAFLPPEVNSGRMYAGPGSGSLIAAAGSWEAVSAELDITAATCASVLSTLATLHWHGPAAQTMTATTTPYLDWLHTTAEHTRQTALQARAAAAAYELAFAATVPPAAVTANRTQLAALIATNFFGQNTAAIAATEAQYAEYWAQDAAAMYGYAANTATATATLPPFHSPHTATGAVSRAVSAATNALTATTNAAPSILPTNASLLPDSLTVFTAIRAVGTVINSTAKTGLIETGIIGAEDRLGILPDLGAAAEAAEAAPALSASSLGGGPRLGSVTAALARAGTIGSMSVPASWATPVGGTVTALPGTDVSATATGGPAQPASGLPGLPGVPGGTGSRATLVVPRYGARLTIMSRPPAAG</sequence>
<gene>
    <name evidence="4" type="ORF">AB8998_22460</name>
</gene>
<dbReference type="PANTHER" id="PTHR46766:SF1">
    <property type="entry name" value="GLUTAMINE-RICH PROTEIN 2"/>
    <property type="match status" value="1"/>
</dbReference>
<dbReference type="Pfam" id="PF12484">
    <property type="entry name" value="PPE-SVP"/>
    <property type="match status" value="1"/>
</dbReference>
<reference evidence="4 5" key="1">
    <citation type="submission" date="2024-08" db="EMBL/GenBank/DDBJ databases">
        <title>Mycobacterium servetensis sp. nov., a novel rapid-growing mycobacterial species recovered from a human patient in Zaragoza, Spain.</title>
        <authorList>
            <person name="Tristancho-Baro A.I."/>
            <person name="Buenestado-Serrano S."/>
            <person name="Garcia De Viedma D."/>
            <person name="Milagro-Beamonte A."/>
            <person name="Burillo N."/>
            <person name="Sanz S."/>
            <person name="Lopez-Calleja A.I."/>
            <person name="Penas-Utrilla D."/>
            <person name="Guardingo M."/>
            <person name="Garcia M.J."/>
            <person name="Vinuelas-Bayon J."/>
        </authorList>
    </citation>
    <scope>NUCLEOTIDE SEQUENCE [LARGE SCALE GENOMIC DNA]</scope>
    <source>
        <strain evidence="5">HUMS_12744610</strain>
    </source>
</reference>
<name>A0ABV4C4S8_9MYCO</name>
<dbReference type="InterPro" id="IPR022171">
    <property type="entry name" value="PPE_C"/>
</dbReference>
<dbReference type="Pfam" id="PF00823">
    <property type="entry name" value="PPE"/>
    <property type="match status" value="1"/>
</dbReference>
<evidence type="ECO:0000259" key="2">
    <source>
        <dbReference type="Pfam" id="PF00823"/>
    </source>
</evidence>
<dbReference type="PANTHER" id="PTHR46766">
    <property type="entry name" value="GLUTAMINE-RICH PROTEIN 2"/>
    <property type="match status" value="1"/>
</dbReference>
<evidence type="ECO:0000259" key="3">
    <source>
        <dbReference type="Pfam" id="PF12484"/>
    </source>
</evidence>
<evidence type="ECO:0000256" key="1">
    <source>
        <dbReference type="ARBA" id="ARBA00010652"/>
    </source>
</evidence>
<keyword evidence="5" id="KW-1185">Reference proteome</keyword>
<dbReference type="Gene3D" id="1.20.1260.20">
    <property type="entry name" value="PPE superfamily"/>
    <property type="match status" value="1"/>
</dbReference>
<accession>A0ABV4C4S8</accession>